<sequence>MGAVGKGACLGALVAGALVAAACDTPVACPAIGSPPGVSVDVRPPDAERAASASLRVCWDGACTTSEVALRPSAAAVPMGCGGDGPDAVCGASASPDGGMTGFAQVEGLPEAPVEVEFALLDDGGDAVLARRVRATPEATRPGGPECGEGGPQARLVVAGGRVTAG</sequence>
<keyword evidence="1" id="KW-0732">Signal</keyword>
<evidence type="ECO:0008006" key="4">
    <source>
        <dbReference type="Google" id="ProtNLM"/>
    </source>
</evidence>
<organism evidence="2 3">
    <name type="scientific">Actinomadura sediminis</name>
    <dbReference type="NCBI Taxonomy" id="1038904"/>
    <lineage>
        <taxon>Bacteria</taxon>
        <taxon>Bacillati</taxon>
        <taxon>Actinomycetota</taxon>
        <taxon>Actinomycetes</taxon>
        <taxon>Streptosporangiales</taxon>
        <taxon>Thermomonosporaceae</taxon>
        <taxon>Actinomadura</taxon>
    </lineage>
</organism>
<dbReference type="RefSeq" id="WP_378296801.1">
    <property type="nucleotide sequence ID" value="NZ_JBHTJA010000006.1"/>
</dbReference>
<feature type="chain" id="PRO_5046125634" description="Secreted protein" evidence="1">
    <location>
        <begin position="23"/>
        <end position="166"/>
    </location>
</feature>
<gene>
    <name evidence="2" type="ORF">ACFQ11_05840</name>
</gene>
<name>A0ABW3EK64_9ACTN</name>
<feature type="signal peptide" evidence="1">
    <location>
        <begin position="1"/>
        <end position="22"/>
    </location>
</feature>
<dbReference type="Proteomes" id="UP001596972">
    <property type="component" value="Unassembled WGS sequence"/>
</dbReference>
<evidence type="ECO:0000313" key="2">
    <source>
        <dbReference type="EMBL" id="MFD0899904.1"/>
    </source>
</evidence>
<protein>
    <recommendedName>
        <fullName evidence="4">Secreted protein</fullName>
    </recommendedName>
</protein>
<accession>A0ABW3EK64</accession>
<evidence type="ECO:0000256" key="1">
    <source>
        <dbReference type="SAM" id="SignalP"/>
    </source>
</evidence>
<reference evidence="3" key="1">
    <citation type="journal article" date="2019" name="Int. J. Syst. Evol. Microbiol.">
        <title>The Global Catalogue of Microorganisms (GCM) 10K type strain sequencing project: providing services to taxonomists for standard genome sequencing and annotation.</title>
        <authorList>
            <consortium name="The Broad Institute Genomics Platform"/>
            <consortium name="The Broad Institute Genome Sequencing Center for Infectious Disease"/>
            <person name="Wu L."/>
            <person name="Ma J."/>
        </authorList>
    </citation>
    <scope>NUCLEOTIDE SEQUENCE [LARGE SCALE GENOMIC DNA]</scope>
    <source>
        <strain evidence="3">JCM 31202</strain>
    </source>
</reference>
<proteinExistence type="predicted"/>
<comment type="caution">
    <text evidence="2">The sequence shown here is derived from an EMBL/GenBank/DDBJ whole genome shotgun (WGS) entry which is preliminary data.</text>
</comment>
<dbReference type="EMBL" id="JBHTJA010000006">
    <property type="protein sequence ID" value="MFD0899904.1"/>
    <property type="molecule type" value="Genomic_DNA"/>
</dbReference>
<evidence type="ECO:0000313" key="3">
    <source>
        <dbReference type="Proteomes" id="UP001596972"/>
    </source>
</evidence>
<dbReference type="PROSITE" id="PS51257">
    <property type="entry name" value="PROKAR_LIPOPROTEIN"/>
    <property type="match status" value="1"/>
</dbReference>
<keyword evidence="3" id="KW-1185">Reference proteome</keyword>